<dbReference type="EMBL" id="HACG01052996">
    <property type="protein sequence ID" value="CEK99867.1"/>
    <property type="molecule type" value="Transcribed_RNA"/>
</dbReference>
<protein>
    <submittedName>
        <fullName evidence="1">Uncharacterized protein</fullName>
    </submittedName>
</protein>
<organism evidence="1">
    <name type="scientific">Arion vulgaris</name>
    <dbReference type="NCBI Taxonomy" id="1028688"/>
    <lineage>
        <taxon>Eukaryota</taxon>
        <taxon>Metazoa</taxon>
        <taxon>Spiralia</taxon>
        <taxon>Lophotrochozoa</taxon>
        <taxon>Mollusca</taxon>
        <taxon>Gastropoda</taxon>
        <taxon>Heterobranchia</taxon>
        <taxon>Euthyneura</taxon>
        <taxon>Panpulmonata</taxon>
        <taxon>Eupulmonata</taxon>
        <taxon>Stylommatophora</taxon>
        <taxon>Helicina</taxon>
        <taxon>Arionoidea</taxon>
        <taxon>Arionidae</taxon>
        <taxon>Arion</taxon>
    </lineage>
</organism>
<proteinExistence type="predicted"/>
<gene>
    <name evidence="1" type="primary">ORF222317</name>
</gene>
<sequence>MNIRNICIQTQQRSYVSTERSSSVTTFGRKKKVTVITNVANQCGIFATSLA</sequence>
<accession>A0A0B7C3W4</accession>
<reference evidence="1" key="1">
    <citation type="submission" date="2014-12" db="EMBL/GenBank/DDBJ databases">
        <title>Insight into the proteome of Arion vulgaris.</title>
        <authorList>
            <person name="Aradska J."/>
            <person name="Bulat T."/>
            <person name="Smidak R."/>
            <person name="Sarate P."/>
            <person name="Gangsoo J."/>
            <person name="Sialana F."/>
            <person name="Bilban M."/>
            <person name="Lubec G."/>
        </authorList>
    </citation>
    <scope>NUCLEOTIDE SEQUENCE</scope>
    <source>
        <tissue evidence="1">Skin</tissue>
    </source>
</reference>
<name>A0A0B7C3W4_9EUPU</name>
<dbReference type="AlphaFoldDB" id="A0A0B7C3W4"/>
<evidence type="ECO:0000313" key="1">
    <source>
        <dbReference type="EMBL" id="CEK99867.1"/>
    </source>
</evidence>